<evidence type="ECO:0000256" key="9">
    <source>
        <dbReference type="ARBA" id="ARBA00047669"/>
    </source>
</evidence>
<dbReference type="PANTHER" id="PTHR11742:SF101">
    <property type="entry name" value="MANNOSYL-OLIGOSACCHARIDE ALPHA-1,2-MANNOSIDASE 1B"/>
    <property type="match status" value="1"/>
</dbReference>
<dbReference type="SUPFAM" id="SSF48225">
    <property type="entry name" value="Seven-hairpin glycosidases"/>
    <property type="match status" value="1"/>
</dbReference>
<dbReference type="GO" id="GO:0036503">
    <property type="term" value="P:ERAD pathway"/>
    <property type="evidence" value="ECO:0007669"/>
    <property type="project" value="UniProtKB-ARBA"/>
</dbReference>
<dbReference type="GO" id="GO:0005975">
    <property type="term" value="P:carbohydrate metabolic process"/>
    <property type="evidence" value="ECO:0007669"/>
    <property type="project" value="InterPro"/>
</dbReference>
<feature type="compositionally biased region" description="Acidic residues" evidence="14">
    <location>
        <begin position="513"/>
        <end position="523"/>
    </location>
</feature>
<evidence type="ECO:0000256" key="6">
    <source>
        <dbReference type="ARBA" id="ARBA00023157"/>
    </source>
</evidence>
<comment type="catalytic activity">
    <reaction evidence="9">
        <text>N(4)-(alpha-D-Man-(1-&gt;2)-alpha-D-Man-(1-&gt;2)-alpha-D-Man-(1-&gt;3)-[alpha-D-Man-(1-&gt;3)-[alpha-D-Man-(1-&gt;2)-alpha-D-Man-(1-&gt;6)]-alpha-D-Man-(1-&gt;6)]-beta-D-Man-(1-&gt;4)-beta-D-GlcNAc-(1-&gt;4)-beta-D-GlcNAc)-L-asparaginyl-[protein] (N-glucan mannose isomer 8A1,2,3B1,3) + 3 H2O = N(4)-(alpha-D-Man-(1-&gt;3)-[alpha-D-Man-(1-&gt;3)-[alpha-D-Man-(1-&gt;6)]-alpha-D-Man-(1-&gt;6)]-beta-D-Man-(1-&gt;4)-beta-D-GlcNAc-(1-&gt;4)-beta-D-GlcNAc)-L-asparaginyl-[protein] (N-glucan mannose isomer 5A1,2) + 3 beta-D-mannose</text>
        <dbReference type="Rhea" id="RHEA:56028"/>
        <dbReference type="Rhea" id="RHEA-COMP:14358"/>
        <dbReference type="Rhea" id="RHEA-COMP:14367"/>
        <dbReference type="ChEBI" id="CHEBI:15377"/>
        <dbReference type="ChEBI" id="CHEBI:28563"/>
        <dbReference type="ChEBI" id="CHEBI:59087"/>
        <dbReference type="ChEBI" id="CHEBI:60628"/>
        <dbReference type="EC" id="3.2.1.113"/>
    </reaction>
</comment>
<gene>
    <name evidence="16" type="ORF">G7Y89_g289</name>
</gene>
<evidence type="ECO:0000256" key="10">
    <source>
        <dbReference type="ARBA" id="ARBA00048605"/>
    </source>
</evidence>
<keyword evidence="6 12" id="KW-1015">Disulfide bond</keyword>
<evidence type="ECO:0000256" key="3">
    <source>
        <dbReference type="ARBA" id="ARBA00007658"/>
    </source>
</evidence>
<evidence type="ECO:0000256" key="4">
    <source>
        <dbReference type="ARBA" id="ARBA00022729"/>
    </source>
</evidence>
<feature type="region of interest" description="Disordered" evidence="14">
    <location>
        <begin position="509"/>
        <end position="566"/>
    </location>
</feature>
<proteinExistence type="inferred from homology"/>
<comment type="caution">
    <text evidence="16">The sequence shown here is derived from an EMBL/GenBank/DDBJ whole genome shotgun (WGS) entry which is preliminary data.</text>
</comment>
<feature type="active site" description="Proton donor" evidence="11">
    <location>
        <position position="380"/>
    </location>
</feature>
<dbReference type="InterPro" id="IPR050749">
    <property type="entry name" value="Glycosyl_Hydrolase_47"/>
</dbReference>
<feature type="active site" evidence="11">
    <location>
        <position position="424"/>
    </location>
</feature>
<evidence type="ECO:0000256" key="2">
    <source>
        <dbReference type="ARBA" id="ARBA00004922"/>
    </source>
</evidence>
<evidence type="ECO:0000256" key="5">
    <source>
        <dbReference type="ARBA" id="ARBA00022801"/>
    </source>
</evidence>
<keyword evidence="4 15" id="KW-0732">Signal</keyword>
<evidence type="ECO:0000256" key="1">
    <source>
        <dbReference type="ARBA" id="ARBA00001913"/>
    </source>
</evidence>
<evidence type="ECO:0000256" key="8">
    <source>
        <dbReference type="ARBA" id="ARBA00023295"/>
    </source>
</evidence>
<evidence type="ECO:0000313" key="17">
    <source>
        <dbReference type="Proteomes" id="UP000566819"/>
    </source>
</evidence>
<dbReference type="InterPro" id="IPR036026">
    <property type="entry name" value="Seven-hairpin_glycosidases"/>
</dbReference>
<sequence length="589" mass="64425">MLFLRLISAVPVLAILPLALAVPVSDEHLQSRQSRRDDHVLNRQRADAVKEAFTFAWNGYKKYAFPHDELHPISNGYSDSRNGWGASAVDAFSTACVMQIPEIVNTILNYIPTINFNQTSDQISLFETTIRYLGGMLAGYDLLKGPLANLASNATTVDAVLAQAARLAGNLAFAFNTPSGVPNNNLYFNPSRTDGGTTNGLATIGTLVLEWSHLADLTGNKSFATLSQKGESYLLNPKPATSEPFPGLVGSNIDINTGNFLNSEGGWVGGSDSFYEYLIKMYVYDSTRFAAYRDRWILAADSSIAYLASHPSSRPDLTFVSYFSGKNLVYYSQHLACFAGGNFILGGLVLKEQKYTDFGLALVNGCEDTYSQTVTGIGPEEFRWVVNGTASNDTNNPPVPTSQAAFYGKAGYYITNGQYNLRPEVLESIYYAYRATGDQKYRDWAWNAFVAINATARTGSGFSDFNNVNVAGGGGYSDFQDSFLFAEVMKYAYLIHAPVSPALISHHGHVGEEEKEDNNESSDNDAPQDGWPNASRNSSNSTRVGIQDQRRNEVSGLPVDPEKGRDVTIVTWYGDDDPEVGTCTFKPFS</sequence>
<keyword evidence="17" id="KW-1185">Reference proteome</keyword>
<evidence type="ECO:0000256" key="7">
    <source>
        <dbReference type="ARBA" id="ARBA00023180"/>
    </source>
</evidence>
<dbReference type="UniPathway" id="UPA00378"/>
<dbReference type="Proteomes" id="UP000566819">
    <property type="component" value="Unassembled WGS sequence"/>
</dbReference>
<comment type="catalytic activity">
    <reaction evidence="10">
        <text>N(4)-(alpha-D-Man-(1-&gt;2)-alpha-D-Man-(1-&gt;2)-alpha-D-Man-(1-&gt;3)-[alpha-D-Man-(1-&gt;2)-alpha-D-Man-(1-&gt;3)-[alpha-D-Man-(1-&gt;2)-alpha-D-Man-(1-&gt;6)]-alpha-D-Man-(1-&gt;6)]-beta-D-Man-(1-&gt;4)-beta-D-GlcNAc-(1-&gt;4)-beta-D-GlcNAc)-L-asparaginyl-[protein] (N-glucan mannose isomer 9A1,2,3B1,2,3) + 4 H2O = N(4)-(alpha-D-Man-(1-&gt;3)-[alpha-D-Man-(1-&gt;3)-[alpha-D-Man-(1-&gt;6)]-alpha-D-Man-(1-&gt;6)]-beta-D-Man-(1-&gt;4)-beta-D-GlcNAc-(1-&gt;4)-beta-D-GlcNAc)-L-asparaginyl-[protein] (N-glucan mannose isomer 5A1,2) + 4 beta-D-mannose</text>
        <dbReference type="Rhea" id="RHEA:56008"/>
        <dbReference type="Rhea" id="RHEA-COMP:14356"/>
        <dbReference type="Rhea" id="RHEA-COMP:14367"/>
        <dbReference type="ChEBI" id="CHEBI:15377"/>
        <dbReference type="ChEBI" id="CHEBI:28563"/>
        <dbReference type="ChEBI" id="CHEBI:59087"/>
        <dbReference type="ChEBI" id="CHEBI:139493"/>
        <dbReference type="EC" id="3.2.1.113"/>
    </reaction>
</comment>
<reference evidence="16 17" key="1">
    <citation type="submission" date="2020-03" db="EMBL/GenBank/DDBJ databases">
        <title>Draft Genome Sequence of Cudoniella acicularis.</title>
        <authorList>
            <person name="Buettner E."/>
            <person name="Kellner H."/>
        </authorList>
    </citation>
    <scope>NUCLEOTIDE SEQUENCE [LARGE SCALE GENOMIC DNA]</scope>
    <source>
        <strain evidence="16 17">DSM 108380</strain>
    </source>
</reference>
<keyword evidence="8 13" id="KW-0326">Glycosidase</keyword>
<evidence type="ECO:0000256" key="12">
    <source>
        <dbReference type="PIRSR" id="PIRSR601382-3"/>
    </source>
</evidence>
<dbReference type="PRINTS" id="PR00747">
    <property type="entry name" value="GLYHDRLASE47"/>
</dbReference>
<dbReference type="AlphaFoldDB" id="A0A8H4RXI2"/>
<feature type="chain" id="PRO_5034462591" description="alpha-1,2-Mannosidase" evidence="15">
    <location>
        <begin position="22"/>
        <end position="589"/>
    </location>
</feature>
<dbReference type="GO" id="GO:0005783">
    <property type="term" value="C:endoplasmic reticulum"/>
    <property type="evidence" value="ECO:0007669"/>
    <property type="project" value="TreeGrafter"/>
</dbReference>
<dbReference type="FunFam" id="1.50.10.10:FF:000047">
    <property type="entry name" value="Mannosyl-oligosaccharide alpha-1,2-mannosidase"/>
    <property type="match status" value="1"/>
</dbReference>
<feature type="active site" evidence="11">
    <location>
        <position position="272"/>
    </location>
</feature>
<evidence type="ECO:0000256" key="15">
    <source>
        <dbReference type="SAM" id="SignalP"/>
    </source>
</evidence>
<protein>
    <recommendedName>
        <fullName evidence="13">alpha-1,2-Mannosidase</fullName>
        <ecNumber evidence="13">3.2.1.-</ecNumber>
    </recommendedName>
</protein>
<feature type="signal peptide" evidence="15">
    <location>
        <begin position="1"/>
        <end position="21"/>
    </location>
</feature>
<dbReference type="GO" id="GO:0016020">
    <property type="term" value="C:membrane"/>
    <property type="evidence" value="ECO:0007669"/>
    <property type="project" value="InterPro"/>
</dbReference>
<name>A0A8H4RXI2_9HELO</name>
<evidence type="ECO:0000313" key="16">
    <source>
        <dbReference type="EMBL" id="KAF4637790.1"/>
    </source>
</evidence>
<accession>A0A8H4RXI2</accession>
<dbReference type="InterPro" id="IPR012341">
    <property type="entry name" value="6hp_glycosidase-like_sf"/>
</dbReference>
<evidence type="ECO:0000256" key="14">
    <source>
        <dbReference type="SAM" id="MobiDB-lite"/>
    </source>
</evidence>
<evidence type="ECO:0000256" key="13">
    <source>
        <dbReference type="RuleBase" id="RU361193"/>
    </source>
</evidence>
<dbReference type="GO" id="GO:0005509">
    <property type="term" value="F:calcium ion binding"/>
    <property type="evidence" value="ECO:0007669"/>
    <property type="project" value="InterPro"/>
</dbReference>
<feature type="active site" description="Proton donor" evidence="11">
    <location>
        <position position="127"/>
    </location>
</feature>
<comment type="similarity">
    <text evidence="3 13">Belongs to the glycosyl hydrolase 47 family.</text>
</comment>
<keyword evidence="5 13" id="KW-0378">Hydrolase</keyword>
<organism evidence="16 17">
    <name type="scientific">Cudoniella acicularis</name>
    <dbReference type="NCBI Taxonomy" id="354080"/>
    <lineage>
        <taxon>Eukaryota</taxon>
        <taxon>Fungi</taxon>
        <taxon>Dikarya</taxon>
        <taxon>Ascomycota</taxon>
        <taxon>Pezizomycotina</taxon>
        <taxon>Leotiomycetes</taxon>
        <taxon>Helotiales</taxon>
        <taxon>Tricladiaceae</taxon>
        <taxon>Cudoniella</taxon>
    </lineage>
</organism>
<comment type="pathway">
    <text evidence="2">Protein modification; protein glycosylation.</text>
</comment>
<evidence type="ECO:0000256" key="11">
    <source>
        <dbReference type="PIRSR" id="PIRSR601382-1"/>
    </source>
</evidence>
<dbReference type="Pfam" id="PF01532">
    <property type="entry name" value="Glyco_hydro_47"/>
    <property type="match status" value="1"/>
</dbReference>
<dbReference type="OrthoDB" id="8118055at2759"/>
<dbReference type="PANTHER" id="PTHR11742">
    <property type="entry name" value="MANNOSYL-OLIGOSACCHARIDE ALPHA-1,2-MANNOSIDASE-RELATED"/>
    <property type="match status" value="1"/>
</dbReference>
<dbReference type="InterPro" id="IPR001382">
    <property type="entry name" value="Glyco_hydro_47"/>
</dbReference>
<dbReference type="Gene3D" id="1.50.10.10">
    <property type="match status" value="1"/>
</dbReference>
<comment type="cofactor">
    <cofactor evidence="1">
        <name>Ca(2+)</name>
        <dbReference type="ChEBI" id="CHEBI:29108"/>
    </cofactor>
</comment>
<dbReference type="GO" id="GO:0004571">
    <property type="term" value="F:mannosyl-oligosaccharide 1,2-alpha-mannosidase activity"/>
    <property type="evidence" value="ECO:0007669"/>
    <property type="project" value="UniProtKB-EC"/>
</dbReference>
<dbReference type="EMBL" id="JAAMPI010000010">
    <property type="protein sequence ID" value="KAF4637790.1"/>
    <property type="molecule type" value="Genomic_DNA"/>
</dbReference>
<keyword evidence="7" id="KW-0325">Glycoprotein</keyword>
<feature type="compositionally biased region" description="Polar residues" evidence="14">
    <location>
        <begin position="534"/>
        <end position="544"/>
    </location>
</feature>
<feature type="disulfide bond" evidence="12">
    <location>
        <begin position="337"/>
        <end position="366"/>
    </location>
</feature>
<dbReference type="EC" id="3.2.1.-" evidence="13"/>